<feature type="domain" description="Ionotropic glutamate receptor C-terminal" evidence="13">
    <location>
        <begin position="1"/>
        <end position="109"/>
    </location>
</feature>
<evidence type="ECO:0000256" key="7">
    <source>
        <dbReference type="ARBA" id="ARBA00023136"/>
    </source>
</evidence>
<evidence type="ECO:0000256" key="8">
    <source>
        <dbReference type="ARBA" id="ARBA00023170"/>
    </source>
</evidence>
<keyword evidence="5 12" id="KW-1133">Transmembrane helix</keyword>
<evidence type="ECO:0000256" key="10">
    <source>
        <dbReference type="ARBA" id="ARBA00023286"/>
    </source>
</evidence>
<dbReference type="GO" id="GO:0016020">
    <property type="term" value="C:membrane"/>
    <property type="evidence" value="ECO:0007669"/>
    <property type="project" value="UniProtKB-SubCell"/>
</dbReference>
<evidence type="ECO:0000256" key="11">
    <source>
        <dbReference type="ARBA" id="ARBA00023303"/>
    </source>
</evidence>
<proteinExistence type="inferred from homology"/>
<dbReference type="SUPFAM" id="SSF53850">
    <property type="entry name" value="Periplasmic binding protein-like II"/>
    <property type="match status" value="1"/>
</dbReference>
<evidence type="ECO:0000256" key="3">
    <source>
        <dbReference type="ARBA" id="ARBA00022448"/>
    </source>
</evidence>
<sequence>VNLQESKIETYEQMWKFMSNQPTLFVNSSKEGIWRVKTSDYAYLMESSMLEYAVERDCDLMQIGGLLDQKGYGIGLPKGSPYRQLISTTILRLQEKTVLTELKDRWWKKQRGSTHCDASKTTGRNLGTVSLYGIFIVLLLGLVLSFALASVEFCAKRAFEASKSNVSLFTVICL</sequence>
<dbReference type="Proteomes" id="UP000887569">
    <property type="component" value="Unplaced"/>
</dbReference>
<evidence type="ECO:0000313" key="14">
    <source>
        <dbReference type="Proteomes" id="UP000887569"/>
    </source>
</evidence>
<evidence type="ECO:0000256" key="9">
    <source>
        <dbReference type="ARBA" id="ARBA00023180"/>
    </source>
</evidence>
<evidence type="ECO:0000259" key="13">
    <source>
        <dbReference type="SMART" id="SM00079"/>
    </source>
</evidence>
<dbReference type="AlphaFoldDB" id="A0A914ZUS1"/>
<dbReference type="FunFam" id="3.40.190.10:FF:000061">
    <property type="entry name" value="Glutamate receptor, ionotropic kainate"/>
    <property type="match status" value="1"/>
</dbReference>
<evidence type="ECO:0000256" key="12">
    <source>
        <dbReference type="SAM" id="Phobius"/>
    </source>
</evidence>
<comment type="subcellular location">
    <subcellularLocation>
        <location evidence="1">Membrane</location>
        <topology evidence="1">Multi-pass membrane protein</topology>
    </subcellularLocation>
</comment>
<evidence type="ECO:0000256" key="2">
    <source>
        <dbReference type="ARBA" id="ARBA00008685"/>
    </source>
</evidence>
<evidence type="ECO:0000256" key="5">
    <source>
        <dbReference type="ARBA" id="ARBA00022989"/>
    </source>
</evidence>
<dbReference type="SMART" id="SM00079">
    <property type="entry name" value="PBPe"/>
    <property type="match status" value="1"/>
</dbReference>
<dbReference type="InterPro" id="IPR001320">
    <property type="entry name" value="Iontro_rcpt_C"/>
</dbReference>
<keyword evidence="14" id="KW-1185">Reference proteome</keyword>
<reference evidence="15" key="1">
    <citation type="submission" date="2022-11" db="UniProtKB">
        <authorList>
            <consortium name="WormBaseParasite"/>
        </authorList>
    </citation>
    <scope>IDENTIFICATION</scope>
</reference>
<accession>A0A914ZUS1</accession>
<keyword evidence="7 12" id="KW-0472">Membrane</keyword>
<feature type="transmembrane region" description="Helical" evidence="12">
    <location>
        <begin position="129"/>
        <end position="149"/>
    </location>
</feature>
<keyword evidence="9" id="KW-0325">Glycoprotein</keyword>
<dbReference type="WBParaSite" id="PgB24X_g023_t01">
    <property type="protein sequence ID" value="PgB24X_g023_t01"/>
    <property type="gene ID" value="PgB24X_g023"/>
</dbReference>
<organism evidence="14 15">
    <name type="scientific">Parascaris univalens</name>
    <name type="common">Nematode worm</name>
    <dbReference type="NCBI Taxonomy" id="6257"/>
    <lineage>
        <taxon>Eukaryota</taxon>
        <taxon>Metazoa</taxon>
        <taxon>Ecdysozoa</taxon>
        <taxon>Nematoda</taxon>
        <taxon>Chromadorea</taxon>
        <taxon>Rhabditida</taxon>
        <taxon>Spirurina</taxon>
        <taxon>Ascaridomorpha</taxon>
        <taxon>Ascaridoidea</taxon>
        <taxon>Ascarididae</taxon>
        <taxon>Parascaris</taxon>
    </lineage>
</organism>
<keyword evidence="11" id="KW-0407">Ion channel</keyword>
<keyword evidence="6" id="KW-0406">Ion transport</keyword>
<dbReference type="InterPro" id="IPR015683">
    <property type="entry name" value="Ionotropic_Glu_rcpt"/>
</dbReference>
<protein>
    <submittedName>
        <fullName evidence="15">Ionotropic glutamate receptor C-terminal domain-containing protein</fullName>
    </submittedName>
</protein>
<dbReference type="Gene3D" id="3.40.190.10">
    <property type="entry name" value="Periplasmic binding protein-like II"/>
    <property type="match status" value="2"/>
</dbReference>
<keyword evidence="3" id="KW-0813">Transport</keyword>
<dbReference type="PANTHER" id="PTHR18966">
    <property type="entry name" value="IONOTROPIC GLUTAMATE RECEPTOR"/>
    <property type="match status" value="1"/>
</dbReference>
<evidence type="ECO:0000256" key="1">
    <source>
        <dbReference type="ARBA" id="ARBA00004141"/>
    </source>
</evidence>
<keyword evidence="4 12" id="KW-0812">Transmembrane</keyword>
<name>A0A914ZUS1_PARUN</name>
<evidence type="ECO:0000256" key="4">
    <source>
        <dbReference type="ARBA" id="ARBA00022692"/>
    </source>
</evidence>
<evidence type="ECO:0000313" key="15">
    <source>
        <dbReference type="WBParaSite" id="PgB24X_g023_t01"/>
    </source>
</evidence>
<dbReference type="GO" id="GO:0015276">
    <property type="term" value="F:ligand-gated monoatomic ion channel activity"/>
    <property type="evidence" value="ECO:0007669"/>
    <property type="project" value="InterPro"/>
</dbReference>
<comment type="similarity">
    <text evidence="2">Belongs to the glutamate-gated ion channel (TC 1.A.10.1) family.</text>
</comment>
<keyword evidence="8" id="KW-0675">Receptor</keyword>
<evidence type="ECO:0000256" key="6">
    <source>
        <dbReference type="ARBA" id="ARBA00023065"/>
    </source>
</evidence>
<keyword evidence="10" id="KW-1071">Ligand-gated ion channel</keyword>